<keyword evidence="14 22" id="KW-1133">Transmembrane helix</keyword>
<dbReference type="InterPro" id="IPR019133">
    <property type="entry name" value="MIC60"/>
</dbReference>
<sequence length="910" mass="98584">MASRPGAVGRPGGRFAQFKLVLLGESAVGKSSLVLRFVKDQFDDYRESTIGAAFLTQTISLDENTTVKFEIWDTAGQERYKSLAPMYYRNANCAVVVYDITQASSLDKAKSWVKELQRQANENIIIALAGNKSDMVADSPDKRAIETADAEAYAREAGLLFFETSAKTSTNVKELFTAIARKLPLDQAGPRMRQNLRPGVDLRPETSNTQGAGPYVRKGSFNSKDTSTSTSDPAFLPGSQSSAAPIKVPPPPGPVNPTPLSAPTPATPTSSSTISPENVPLTPPPPPTKVQVAPPTSVPPPSKSPPQSPPLSPPPSSSPPPPSSSATPPKQKRRGLRFLLYLTVFTGLGYGAAVFYALKSDNFHDFFTEYVPFGEEAVLYFEERSFHKRFPNARINQSRVPSSAQRVGNRVTIPSKSGISWKVSDEGDTGGSDLSQKGRHMSALDANMPTKVEVKNAQQAPNQASQKEMSDAVGAAKKTSTTPKAAPPAVPAPVSTSVPEAKTEKKPEMTPTASPATPSPKSDPRPPAISPVAHLAPLEVPNADEPVVQELTKIVNDLITVINADSPDASNKYSAPIAKAKESLVGTAAKITALKEEERKAAEEKIKEAHRQFDESTKELARRIDAARGEEVARYREEFEAEREKLSRSYEDKLKTVVDRAQQVSEQRLKNELTEQAIELKRRFVADIKSLVEQERDGRLSKISELSRNVDDLQKLTSDWNGVIDSNLATQQLQVAVDAVRSAISRAAVSEGMPKPFLTELAALKEVANGDPVVDAAIASINPTAYQQGVPSPAQLIDRFRRLSSEVRKASLLPENAGVASHAASVLLSKVMFRKQGVPTGDDVESVLAKTETHLEEGDLDGAAREMNTLQGWAGVLSKDWLQDCRKVLEVRQALDVIETEARLQCLRVE</sequence>
<feature type="coiled-coil region" evidence="23">
    <location>
        <begin position="592"/>
        <end position="656"/>
    </location>
</feature>
<keyword evidence="20" id="KW-0636">Prenylation</keyword>
<dbReference type="RefSeq" id="XP_007787403.1">
    <property type="nucleotide sequence ID" value="XM_007789213.1"/>
</dbReference>
<evidence type="ECO:0000256" key="4">
    <source>
        <dbReference type="ARBA" id="ARBA00010877"/>
    </source>
</evidence>
<dbReference type="NCBIfam" id="TIGR00231">
    <property type="entry name" value="small_GTP"/>
    <property type="match status" value="1"/>
</dbReference>
<evidence type="ECO:0000256" key="11">
    <source>
        <dbReference type="ARBA" id="ARBA00022792"/>
    </source>
</evidence>
<dbReference type="SMART" id="SM00175">
    <property type="entry name" value="RAB"/>
    <property type="match status" value="1"/>
</dbReference>
<evidence type="ECO:0000256" key="24">
    <source>
        <dbReference type="SAM" id="MobiDB-lite"/>
    </source>
</evidence>
<keyword evidence="16 22" id="KW-0496">Mitochondrion</keyword>
<feature type="compositionally biased region" description="Polar residues" evidence="24">
    <location>
        <begin position="456"/>
        <end position="467"/>
    </location>
</feature>
<dbReference type="SUPFAM" id="SSF52540">
    <property type="entry name" value="P-loop containing nucleoside triphosphate hydrolases"/>
    <property type="match status" value="1"/>
</dbReference>
<keyword evidence="13" id="KW-0809">Transit peptide</keyword>
<dbReference type="GO" id="GO:0005886">
    <property type="term" value="C:plasma membrane"/>
    <property type="evidence" value="ECO:0007669"/>
    <property type="project" value="UniProtKB-SubCell"/>
</dbReference>
<evidence type="ECO:0000256" key="2">
    <source>
        <dbReference type="ARBA" id="ARBA00004434"/>
    </source>
</evidence>
<dbReference type="OMA" id="HASSWIL"/>
<feature type="compositionally biased region" description="Pro residues" evidence="24">
    <location>
        <begin position="296"/>
        <end position="323"/>
    </location>
</feature>
<dbReference type="GO" id="GO:0016050">
    <property type="term" value="P:vesicle organization"/>
    <property type="evidence" value="ECO:0007669"/>
    <property type="project" value="UniProtKB-ARBA"/>
</dbReference>
<evidence type="ECO:0000256" key="5">
    <source>
        <dbReference type="ARBA" id="ARBA00011875"/>
    </source>
</evidence>
<keyword evidence="19" id="KW-0449">Lipoprotein</keyword>
<dbReference type="PRINTS" id="PR00449">
    <property type="entry name" value="RASTRNSFRMNG"/>
</dbReference>
<proteinExistence type="inferred from homology"/>
<evidence type="ECO:0000256" key="9">
    <source>
        <dbReference type="ARBA" id="ARBA00022692"/>
    </source>
</evidence>
<feature type="region of interest" description="Disordered" evidence="24">
    <location>
        <begin position="454"/>
        <end position="531"/>
    </location>
</feature>
<evidence type="ECO:0000256" key="8">
    <source>
        <dbReference type="ARBA" id="ARBA00022475"/>
    </source>
</evidence>
<dbReference type="SMART" id="SM00174">
    <property type="entry name" value="RHO"/>
    <property type="match status" value="1"/>
</dbReference>
<dbReference type="SMART" id="SM00176">
    <property type="entry name" value="RAN"/>
    <property type="match status" value="1"/>
</dbReference>
<dbReference type="PROSITE" id="PS51420">
    <property type="entry name" value="RHO"/>
    <property type="match status" value="1"/>
</dbReference>
<evidence type="ECO:0000313" key="25">
    <source>
        <dbReference type="EMBL" id="ERF75391.1"/>
    </source>
</evidence>
<protein>
    <recommendedName>
        <fullName evidence="6 22">MICOS complex subunit MIC60</fullName>
    </recommendedName>
    <alternativeName>
        <fullName evidence="22">Mitofilin</fullName>
    </alternativeName>
</protein>
<evidence type="ECO:0000256" key="15">
    <source>
        <dbReference type="ARBA" id="ARBA00023054"/>
    </source>
</evidence>
<reference evidence="26" key="1">
    <citation type="journal article" date="2014" name="BMC Genomics">
        <title>Genome characteristics reveal the impact of lichenization on lichen-forming fungus Endocarpon pusillum Hedwig (Verrucariales, Ascomycota).</title>
        <authorList>
            <person name="Wang Y.-Y."/>
            <person name="Liu B."/>
            <person name="Zhang X.-Y."/>
            <person name="Zhou Q.-M."/>
            <person name="Zhang T."/>
            <person name="Li H."/>
            <person name="Yu Y.-F."/>
            <person name="Zhang X.-L."/>
            <person name="Hao X.-Y."/>
            <person name="Wang M."/>
            <person name="Wang L."/>
            <person name="Wei J.-C."/>
        </authorList>
    </citation>
    <scope>NUCLEOTIDE SEQUENCE [LARGE SCALE GENOMIC DNA]</scope>
    <source>
        <strain evidence="26">Z07020 / HMAS-L-300199</strain>
    </source>
</reference>
<feature type="compositionally biased region" description="Pro residues" evidence="24">
    <location>
        <begin position="247"/>
        <end position="266"/>
    </location>
</feature>
<evidence type="ECO:0000256" key="17">
    <source>
        <dbReference type="ARBA" id="ARBA00023134"/>
    </source>
</evidence>
<evidence type="ECO:0000256" key="20">
    <source>
        <dbReference type="ARBA" id="ARBA00023289"/>
    </source>
</evidence>
<comment type="subunit">
    <text evidence="5 22">Component of the mitochondrial contact site and cristae organizing system (MICOS) complex.</text>
</comment>
<evidence type="ECO:0000256" key="14">
    <source>
        <dbReference type="ARBA" id="ARBA00022989"/>
    </source>
</evidence>
<dbReference type="PANTHER" id="PTHR15415:SF7">
    <property type="entry name" value="MICOS COMPLEX SUBUNIT MIC60"/>
    <property type="match status" value="1"/>
</dbReference>
<keyword evidence="9 22" id="KW-0812">Transmembrane</keyword>
<dbReference type="InterPro" id="IPR027417">
    <property type="entry name" value="P-loop_NTPase"/>
</dbReference>
<evidence type="ECO:0000256" key="10">
    <source>
        <dbReference type="ARBA" id="ARBA00022741"/>
    </source>
</evidence>
<keyword evidence="26" id="KW-1185">Reference proteome</keyword>
<dbReference type="GO" id="GO:0016192">
    <property type="term" value="P:vesicle-mediated transport"/>
    <property type="evidence" value="ECO:0007669"/>
    <property type="project" value="UniProtKB-ARBA"/>
</dbReference>
<evidence type="ECO:0000256" key="21">
    <source>
        <dbReference type="ARBA" id="ARBA00025571"/>
    </source>
</evidence>
<evidence type="ECO:0000256" key="16">
    <source>
        <dbReference type="ARBA" id="ARBA00023128"/>
    </source>
</evidence>
<feature type="transmembrane region" description="Helical" evidence="22">
    <location>
        <begin position="338"/>
        <end position="358"/>
    </location>
</feature>
<keyword evidence="17" id="KW-0342">GTP-binding</keyword>
<evidence type="ECO:0000256" key="6">
    <source>
        <dbReference type="ARBA" id="ARBA00018116"/>
    </source>
</evidence>
<keyword evidence="7" id="KW-0813">Transport</keyword>
<evidence type="ECO:0000256" key="13">
    <source>
        <dbReference type="ARBA" id="ARBA00022946"/>
    </source>
</evidence>
<dbReference type="CDD" id="cd01860">
    <property type="entry name" value="Rab5_related"/>
    <property type="match status" value="1"/>
</dbReference>
<evidence type="ECO:0000256" key="19">
    <source>
        <dbReference type="ARBA" id="ARBA00023288"/>
    </source>
</evidence>
<comment type="similarity">
    <text evidence="4 22">Belongs to the MICOS complex subunit Mic60 family.</text>
</comment>
<feature type="region of interest" description="Disordered" evidence="24">
    <location>
        <begin position="189"/>
        <end position="331"/>
    </location>
</feature>
<evidence type="ECO:0000256" key="22">
    <source>
        <dbReference type="RuleBase" id="RU363000"/>
    </source>
</evidence>
<dbReference type="OrthoDB" id="10261039at2759"/>
<keyword evidence="12" id="KW-0653">Protein transport</keyword>
<dbReference type="InterPro" id="IPR001806">
    <property type="entry name" value="Small_GTPase"/>
</dbReference>
<dbReference type="eggNOG" id="KOG1854">
    <property type="taxonomic scope" value="Eukaryota"/>
</dbReference>
<keyword evidence="8" id="KW-1003">Cell membrane</keyword>
<feature type="compositionally biased region" description="Polar residues" evidence="24">
    <location>
        <begin position="220"/>
        <end position="243"/>
    </location>
</feature>
<name>U1GTP3_ENDPU</name>
<dbReference type="Pfam" id="PF00071">
    <property type="entry name" value="Ras"/>
    <property type="match status" value="1"/>
</dbReference>
<dbReference type="Proteomes" id="UP000019373">
    <property type="component" value="Unassembled WGS sequence"/>
</dbReference>
<dbReference type="GO" id="GO:0042407">
    <property type="term" value="P:cristae formation"/>
    <property type="evidence" value="ECO:0007669"/>
    <property type="project" value="TreeGrafter"/>
</dbReference>
<comment type="function">
    <text evidence="21">Component of the MICOS complex, a large protein complex of the mitochondrial inner membrane that plays crucial roles in the maintenance of crista junctions, inner membrane architecture, and formation of contact sites to the outer membrane. Plays a role in keeping cristae membranes connected to the inner boundary membrane. Also promotes protein import via the mitochondrial intermembrane space assembly (MIA) pathway.</text>
</comment>
<feature type="compositionally biased region" description="Low complexity" evidence="24">
    <location>
        <begin position="475"/>
        <end position="484"/>
    </location>
</feature>
<dbReference type="GO" id="GO:0015031">
    <property type="term" value="P:protein transport"/>
    <property type="evidence" value="ECO:0007669"/>
    <property type="project" value="UniProtKB-KW"/>
</dbReference>
<dbReference type="PANTHER" id="PTHR15415">
    <property type="entry name" value="MITOFILIN"/>
    <property type="match status" value="1"/>
</dbReference>
<feature type="compositionally biased region" description="Low complexity" evidence="24">
    <location>
        <begin position="267"/>
        <end position="280"/>
    </location>
</feature>
<dbReference type="FunFam" id="3.40.50.300:FF:000464">
    <property type="entry name" value="GTP-binding protein ypt5"/>
    <property type="match status" value="1"/>
</dbReference>
<feature type="compositionally biased region" description="Low complexity" evidence="24">
    <location>
        <begin position="510"/>
        <end position="520"/>
    </location>
</feature>
<dbReference type="GO" id="GO:0005768">
    <property type="term" value="C:endosome"/>
    <property type="evidence" value="ECO:0007669"/>
    <property type="project" value="UniProtKB-ARBA"/>
</dbReference>
<keyword evidence="15 23" id="KW-0175">Coiled coil</keyword>
<dbReference type="AlphaFoldDB" id="U1GTP3"/>
<evidence type="ECO:0000256" key="1">
    <source>
        <dbReference type="ARBA" id="ARBA00004342"/>
    </source>
</evidence>
<dbReference type="EMBL" id="KE720815">
    <property type="protein sequence ID" value="ERF75391.1"/>
    <property type="molecule type" value="Genomic_DNA"/>
</dbReference>
<evidence type="ECO:0000256" key="18">
    <source>
        <dbReference type="ARBA" id="ARBA00023136"/>
    </source>
</evidence>
<keyword evidence="11 22" id="KW-0999">Mitochondrion inner membrane</keyword>
<evidence type="ECO:0000256" key="3">
    <source>
        <dbReference type="ARBA" id="ARBA00006270"/>
    </source>
</evidence>
<keyword evidence="10" id="KW-0547">Nucleotide-binding</keyword>
<evidence type="ECO:0000313" key="26">
    <source>
        <dbReference type="Proteomes" id="UP000019373"/>
    </source>
</evidence>
<evidence type="ECO:0000256" key="7">
    <source>
        <dbReference type="ARBA" id="ARBA00022448"/>
    </source>
</evidence>
<keyword evidence="18 22" id="KW-0472">Membrane</keyword>
<evidence type="ECO:0000256" key="23">
    <source>
        <dbReference type="SAM" id="Coils"/>
    </source>
</evidence>
<dbReference type="InterPro" id="IPR005225">
    <property type="entry name" value="Small_GTP-bd"/>
</dbReference>
<dbReference type="PROSITE" id="PS51419">
    <property type="entry name" value="RAB"/>
    <property type="match status" value="1"/>
</dbReference>
<dbReference type="HOGENOM" id="CLU_008024_0_0_1"/>
<dbReference type="PROSITE" id="PS51421">
    <property type="entry name" value="RAS"/>
    <property type="match status" value="1"/>
</dbReference>
<dbReference type="eggNOG" id="KOG0092">
    <property type="taxonomic scope" value="Eukaryota"/>
</dbReference>
<dbReference type="GO" id="GO:0005525">
    <property type="term" value="F:GTP binding"/>
    <property type="evidence" value="ECO:0007669"/>
    <property type="project" value="UniProtKB-KW"/>
</dbReference>
<dbReference type="SMART" id="SM00173">
    <property type="entry name" value="RAS"/>
    <property type="match status" value="1"/>
</dbReference>
<gene>
    <name evidence="25" type="ORF">EPUS_00184</name>
</gene>
<dbReference type="GeneID" id="19235248"/>
<accession>U1GTP3</accession>
<organism evidence="25 26">
    <name type="scientific">Endocarpon pusillum (strain Z07020 / HMAS-L-300199)</name>
    <name type="common">Lichen-forming fungus</name>
    <dbReference type="NCBI Taxonomy" id="1263415"/>
    <lineage>
        <taxon>Eukaryota</taxon>
        <taxon>Fungi</taxon>
        <taxon>Dikarya</taxon>
        <taxon>Ascomycota</taxon>
        <taxon>Pezizomycotina</taxon>
        <taxon>Eurotiomycetes</taxon>
        <taxon>Chaetothyriomycetidae</taxon>
        <taxon>Verrucariales</taxon>
        <taxon>Verrucariaceae</taxon>
        <taxon>Endocarpon</taxon>
    </lineage>
</organism>
<dbReference type="Gene3D" id="3.40.50.300">
    <property type="entry name" value="P-loop containing nucleotide triphosphate hydrolases"/>
    <property type="match status" value="1"/>
</dbReference>
<evidence type="ECO:0000256" key="12">
    <source>
        <dbReference type="ARBA" id="ARBA00022927"/>
    </source>
</evidence>
<dbReference type="Pfam" id="PF09731">
    <property type="entry name" value="Mitofilin"/>
    <property type="match status" value="1"/>
</dbReference>
<dbReference type="GO" id="GO:0003924">
    <property type="term" value="F:GTPase activity"/>
    <property type="evidence" value="ECO:0007669"/>
    <property type="project" value="InterPro"/>
</dbReference>
<dbReference type="GO" id="GO:0061617">
    <property type="term" value="C:MICOS complex"/>
    <property type="evidence" value="ECO:0007669"/>
    <property type="project" value="TreeGrafter"/>
</dbReference>
<comment type="subcellular location">
    <subcellularLocation>
        <location evidence="1">Cell membrane</location>
        <topology evidence="1">Lipid-anchor</topology>
        <orientation evidence="1">Cytoplasmic side</orientation>
    </subcellularLocation>
    <subcellularLocation>
        <location evidence="2 22">Mitochondrion inner membrane</location>
        <topology evidence="2 22">Single-pass membrane protein</topology>
    </subcellularLocation>
</comment>
<comment type="similarity">
    <text evidence="3">Belongs to the small GTPase superfamily. Rab family.</text>
</comment>